<evidence type="ECO:0000313" key="2">
    <source>
        <dbReference type="Proteomes" id="UP001519641"/>
    </source>
</evidence>
<name>A0ABS5VHR3_9MICO</name>
<organism evidence="1 2">
    <name type="scientific">Curtobacterium aurantiacum</name>
    <dbReference type="NCBI Taxonomy" id="3236919"/>
    <lineage>
        <taxon>Bacteria</taxon>
        <taxon>Bacillati</taxon>
        <taxon>Actinomycetota</taxon>
        <taxon>Actinomycetes</taxon>
        <taxon>Micrococcales</taxon>
        <taxon>Microbacteriaceae</taxon>
        <taxon>Curtobacterium</taxon>
    </lineage>
</organism>
<keyword evidence="2" id="KW-1185">Reference proteome</keyword>
<gene>
    <name evidence="1" type="ORF">KK097_10435</name>
</gene>
<dbReference type="RefSeq" id="WP_214530494.1">
    <property type="nucleotide sequence ID" value="NZ_JAHEWO010000019.1"/>
</dbReference>
<dbReference type="EMBL" id="JAHEWS010000014">
    <property type="protein sequence ID" value="MBT1588230.1"/>
    <property type="molecule type" value="Genomic_DNA"/>
</dbReference>
<protein>
    <recommendedName>
        <fullName evidence="3">CdaR family transcriptional regulator</fullName>
    </recommendedName>
</protein>
<evidence type="ECO:0000313" key="1">
    <source>
        <dbReference type="EMBL" id="MBT1588230.1"/>
    </source>
</evidence>
<proteinExistence type="predicted"/>
<sequence>MDLPDRVVDVLAAVGSDAQVLVSDVSARSFAAVIRRTYSKQEPNLVPFVDPLEALGDELVLICQVEHGDELVTVVLRATDRTLVAATAIDRSVGLVHITVQELCTRLRASDAPGVELALEVASQCPAEERVRIFEQGALSTARTFLTKYTMAAKSGSDVRGLDEFARVLAPLGDEQPGLSTVQADTAVAIIAFTPGRTDVLAAMSVGGFSPQVETTEETG</sequence>
<accession>A0ABS5VHR3</accession>
<dbReference type="Proteomes" id="UP001519641">
    <property type="component" value="Unassembled WGS sequence"/>
</dbReference>
<reference evidence="1 2" key="1">
    <citation type="submission" date="2021-05" db="EMBL/GenBank/DDBJ databases">
        <title>Whole genome sequence of Curtobacterium flaccumfaciens pv. flaccumfaciens strain CFBP 8819.</title>
        <authorList>
            <person name="Osdaghi E."/>
            <person name="Taghouti G."/>
            <person name="Portier P."/>
            <person name="Fazliarab A."/>
            <person name="Taghavi S.M."/>
            <person name="Briand M."/>
            <person name="Le-Saux M."/>
            <person name="Jacques M.-A."/>
        </authorList>
    </citation>
    <scope>NUCLEOTIDE SEQUENCE [LARGE SCALE GENOMIC DNA]</scope>
    <source>
        <strain evidence="1 2">CFBP 8819</strain>
    </source>
</reference>
<evidence type="ECO:0008006" key="3">
    <source>
        <dbReference type="Google" id="ProtNLM"/>
    </source>
</evidence>
<comment type="caution">
    <text evidence="1">The sequence shown here is derived from an EMBL/GenBank/DDBJ whole genome shotgun (WGS) entry which is preliminary data.</text>
</comment>